<organism evidence="1 2">
    <name type="scientific">Entomospira entomophila</name>
    <dbReference type="NCBI Taxonomy" id="2719988"/>
    <lineage>
        <taxon>Bacteria</taxon>
        <taxon>Pseudomonadati</taxon>
        <taxon>Spirochaetota</taxon>
        <taxon>Spirochaetia</taxon>
        <taxon>Spirochaetales</taxon>
        <taxon>Spirochaetaceae</taxon>
        <taxon>Entomospira</taxon>
    </lineage>
</organism>
<keyword evidence="2" id="KW-1185">Reference proteome</keyword>
<comment type="caution">
    <text evidence="1">The sequence shown here is derived from an EMBL/GenBank/DDBJ whole genome shotgun (WGS) entry which is preliminary data.</text>
</comment>
<proteinExistence type="predicted"/>
<accession>A0A968GDD2</accession>
<evidence type="ECO:0000313" key="1">
    <source>
        <dbReference type="EMBL" id="NIZ41513.1"/>
    </source>
</evidence>
<name>A0A968GDD2_9SPIO</name>
<gene>
    <name evidence="1" type="ORF">HCT14_08325</name>
</gene>
<dbReference type="RefSeq" id="WP_167701135.1">
    <property type="nucleotide sequence ID" value="NZ_CP118177.1"/>
</dbReference>
<dbReference type="AlphaFoldDB" id="A0A968GDD2"/>
<protein>
    <submittedName>
        <fullName evidence="1">Uncharacterized protein</fullName>
    </submittedName>
</protein>
<sequence>MVRKPFHEVVRQARDANYGYYGRDMLLYPPKGVNAPIYLVSGIYLAVPLEFSQLDTRLVGGQNHASIRMSEVANFVRFDGWTILLLNIQEQTIYGVIDSVLIDDTQGVLNLKYNIIENGASQSNQPKGAYLR</sequence>
<evidence type="ECO:0000313" key="2">
    <source>
        <dbReference type="Proteomes" id="UP000711995"/>
    </source>
</evidence>
<reference evidence="1 2" key="1">
    <citation type="submission" date="2020-03" db="EMBL/GenBank/DDBJ databases">
        <title>Spirochaetal bacteria isolated from arthropods constitute a novel genus Entomospira genus novum within the order Spirochaetales.</title>
        <authorList>
            <person name="Grana-Miraglia L."/>
            <person name="Sikutova S."/>
            <person name="Fingerle V."/>
            <person name="Sing A."/>
            <person name="Castillo-Ramirez S."/>
            <person name="Margos G."/>
            <person name="Rudolf I."/>
        </authorList>
    </citation>
    <scope>NUCLEOTIDE SEQUENCE [LARGE SCALE GENOMIC DNA]</scope>
    <source>
        <strain evidence="1 2">BR193</strain>
    </source>
</reference>
<dbReference type="EMBL" id="JAATLJ010000004">
    <property type="protein sequence ID" value="NIZ41513.1"/>
    <property type="molecule type" value="Genomic_DNA"/>
</dbReference>
<dbReference type="Proteomes" id="UP000711995">
    <property type="component" value="Unassembled WGS sequence"/>
</dbReference>